<gene>
    <name evidence="2" type="ORF">A7979_09470</name>
</gene>
<name>A0A1Y1RTB0_9MICC</name>
<keyword evidence="2" id="KW-0547">Nucleotide-binding</keyword>
<evidence type="ECO:0000313" key="3">
    <source>
        <dbReference type="Proteomes" id="UP000192359"/>
    </source>
</evidence>
<keyword evidence="2" id="KW-0347">Helicase</keyword>
<feature type="compositionally biased region" description="Polar residues" evidence="1">
    <location>
        <begin position="1"/>
        <end position="18"/>
    </location>
</feature>
<comment type="caution">
    <text evidence="2">The sequence shown here is derived from an EMBL/GenBank/DDBJ whole genome shotgun (WGS) entry which is preliminary data.</text>
</comment>
<feature type="region of interest" description="Disordered" evidence="1">
    <location>
        <begin position="1"/>
        <end position="45"/>
    </location>
</feature>
<keyword evidence="3" id="KW-1185">Reference proteome</keyword>
<organism evidence="2 3">
    <name type="scientific">Rothia nasimurium</name>
    <dbReference type="NCBI Taxonomy" id="85336"/>
    <lineage>
        <taxon>Bacteria</taxon>
        <taxon>Bacillati</taxon>
        <taxon>Actinomycetota</taxon>
        <taxon>Actinomycetes</taxon>
        <taxon>Micrococcales</taxon>
        <taxon>Micrococcaceae</taxon>
        <taxon>Rothia</taxon>
    </lineage>
</organism>
<evidence type="ECO:0000313" key="2">
    <source>
        <dbReference type="EMBL" id="ORC24496.1"/>
    </source>
</evidence>
<accession>A0A1Y1RTB0</accession>
<dbReference type="InterPro" id="IPR027417">
    <property type="entry name" value="P-loop_NTPase"/>
</dbReference>
<dbReference type="GO" id="GO:0004386">
    <property type="term" value="F:helicase activity"/>
    <property type="evidence" value="ECO:0007669"/>
    <property type="project" value="UniProtKB-KW"/>
</dbReference>
<protein>
    <submittedName>
        <fullName evidence="2">DNA helicase</fullName>
    </submittedName>
</protein>
<sequence>MMVKNQTRAESQSTSVNEQVAPESERHTHTPEPQQSPAYPAVPVDTVDSEGLDAESAVQVHAGLEAWAEQMEIYTGPDAMLDFNQVDYVHLDLTDANASGVAQMFMGRKTRLSTILRDKAKLEAGMVAARTLRTKIFELASGHGLDAGYFVAGTASWLSRSVREDGLVGEKRFIAPILMAPLALTPHPSSDDFEVQLTGPAQLNPAMVRQIKKEYGIDLGTMDVAQLANSMRRLDPEPVIERMRATTGEVPGMTIHSTYLISTFADLKESTGELPATAHTALVRELAQLKLNPLEQPFVAPIYNTRESLDSRDPDTDMLVVDADSSGQEIVDLAHLGHSFTVTAAPGTDQLGAATNLAAALISQGKSVLVVGEKRSTLADFSRLLERTHLTDLTFNLLADKHAEEYRRELIAAISRNEKAPAPNVTEVHRELVATRNQLRAHTESLRFTESRWGCSVYDALQTLAALTAQDPAPSTHVRLSQSTMDALTHRAETVARLQRLGELGGYRPSTRASAWHRAKLTTGDDTAAAHSLVKSLRFGLDRVSAQMRLLSGTTGMRLADTMEEWGQQLDLLTRIAETLTRFRPEIFDRPVTDLIAATASGAWRREHGIEMSSVQRSRLRRAAKEYIVPGVTISDLHESLFIVQEQREEWVSWVTDERVPTVPHNLEQLHTDLLALHQEFAGLAIVLEDSPAGTDFARTSLGQLENRLVALIDDDWLLHTLPERVSLMEELTAQGLGEFIEDLYERQLTEEHVAAELELAWWQTALEMMLASQELEILGGAALRDLETRFRRADYSHIASAPARLHATVADTWRRRISDYEQEAVFLRSQLRSHEFNLAQVLEQAPTVATTLLPLWVASPFSLSGKIPTGMRFDAAILLDAESTPLAANLPALIRAEQVIALGDPHSGFPAPFMVSAVAHNAPVPRNQKIVSTFEALSKVLPGRSLSTVNRAVDPALFGYLNEHFYEGALTHYPWGEEITDGVPALTVEYLDVAGRVSDNASLDSPSPEVQRVAELVIEHAYRSPQQSLAVVTTTARHAQRIAEAVRQLLDRYPQFAPFFVAKEEPFRVVDVSRAVDMERDVIIFALGAGKSAQGAAHRFGYLSERNGRSSFVLAVTRARHLTRLVTCVTPEDLDPQRLEYGAFDLYRLLLAYRKEQEAHADRKRTQTITGQLLGNDFLTNDNLEAIDMGDWLLSDVVRRLNDHGVTLHESNSPLLSLIVTGEAESLNAGAVASPRARRTVLHDVDRTSPVRVPLALISDGSDAYAALTVRERSRLIPELLARTGWNHLSCWTIEVFTDPEAVVGRITSYLGIGQE</sequence>
<keyword evidence="2" id="KW-0067">ATP-binding</keyword>
<dbReference type="EMBL" id="LXWF01000003">
    <property type="protein sequence ID" value="ORC24496.1"/>
    <property type="molecule type" value="Genomic_DNA"/>
</dbReference>
<proteinExistence type="predicted"/>
<dbReference type="RefSeq" id="WP_257617986.1">
    <property type="nucleotide sequence ID" value="NZ_LXWF01000003.1"/>
</dbReference>
<evidence type="ECO:0000256" key="1">
    <source>
        <dbReference type="SAM" id="MobiDB-lite"/>
    </source>
</evidence>
<dbReference type="Gene3D" id="3.40.50.300">
    <property type="entry name" value="P-loop containing nucleotide triphosphate hydrolases"/>
    <property type="match status" value="1"/>
</dbReference>
<reference evidence="2 3" key="1">
    <citation type="submission" date="2016-05" db="EMBL/GenBank/DDBJ databases">
        <title>Draft genome sequence of a porcine commensal Rothia nasimurium.</title>
        <authorList>
            <person name="Gaiser R.A."/>
            <person name="Van Baarlen P."/>
            <person name="Wells J.M."/>
        </authorList>
    </citation>
    <scope>NUCLEOTIDE SEQUENCE [LARGE SCALE GENOMIC DNA]</scope>
    <source>
        <strain evidence="2 3">PT-32</strain>
    </source>
</reference>
<dbReference type="Proteomes" id="UP000192359">
    <property type="component" value="Unassembled WGS sequence"/>
</dbReference>
<keyword evidence="2" id="KW-0378">Hydrolase</keyword>